<evidence type="ECO:0000256" key="1">
    <source>
        <dbReference type="SAM" id="MobiDB-lite"/>
    </source>
</evidence>
<feature type="compositionally biased region" description="Basic residues" evidence="1">
    <location>
        <begin position="165"/>
        <end position="174"/>
    </location>
</feature>
<accession>A0A4S2H9D0</accession>
<evidence type="ECO:0000313" key="3">
    <source>
        <dbReference type="EMBL" id="TGY92467.1"/>
    </source>
</evidence>
<reference evidence="3 4" key="1">
    <citation type="journal article" date="2013" name="Int. J. Syst. Evol. Microbiol.">
        <title>Marinicauda pacifica gen. nov., sp. nov., a prosthecate alphaproteobacterium of the family Hyphomonadaceae isolated from deep seawater.</title>
        <authorList>
            <person name="Zhang X.Y."/>
            <person name="Li G.W."/>
            <person name="Wang C.S."/>
            <person name="Zhang Y.J."/>
            <person name="Xu X.W."/>
            <person name="Li H."/>
            <person name="Liu A."/>
            <person name="Liu C."/>
            <person name="Xie B.B."/>
            <person name="Qin Q.L."/>
            <person name="Xu Z."/>
            <person name="Chen X.L."/>
            <person name="Zhou B.C."/>
            <person name="Zhang Y.Z."/>
        </authorList>
    </citation>
    <scope>NUCLEOTIDE SEQUENCE [LARGE SCALE GENOMIC DNA]</scope>
    <source>
        <strain evidence="3 4">P-1 km-3</strain>
    </source>
</reference>
<comment type="caution">
    <text evidence="3">The sequence shown here is derived from an EMBL/GenBank/DDBJ whole genome shotgun (WGS) entry which is preliminary data.</text>
</comment>
<feature type="transmembrane region" description="Helical" evidence="2">
    <location>
        <begin position="113"/>
        <end position="136"/>
    </location>
</feature>
<keyword evidence="2" id="KW-1133">Transmembrane helix</keyword>
<dbReference type="AlphaFoldDB" id="A0A4S2H9D0"/>
<sequence>MISSYVYIIACLALCVAALFALRWALAVRSLKSDARAEYAERSVSKPASIANVSETAFTGLYVASFQPRWALYAAGALASAVLASPLVLLFVTGVYELAWQAAGAPAWAGRTGYVFMFALFFGTVFLWALIGGAFARLHHKRTPEPFTHALARARGEPIPETGGFRRRPAWARRARPDPQPEETQT</sequence>
<evidence type="ECO:0000256" key="2">
    <source>
        <dbReference type="SAM" id="Phobius"/>
    </source>
</evidence>
<dbReference type="RefSeq" id="WP_135945602.1">
    <property type="nucleotide sequence ID" value="NZ_BMEI01000003.1"/>
</dbReference>
<proteinExistence type="predicted"/>
<evidence type="ECO:0000313" key="4">
    <source>
        <dbReference type="Proteomes" id="UP000305451"/>
    </source>
</evidence>
<feature type="region of interest" description="Disordered" evidence="1">
    <location>
        <begin position="157"/>
        <end position="186"/>
    </location>
</feature>
<organism evidence="3 4">
    <name type="scientific">Marinicauda pacifica</name>
    <dbReference type="NCBI Taxonomy" id="1133559"/>
    <lineage>
        <taxon>Bacteria</taxon>
        <taxon>Pseudomonadati</taxon>
        <taxon>Pseudomonadota</taxon>
        <taxon>Alphaproteobacteria</taxon>
        <taxon>Maricaulales</taxon>
        <taxon>Maricaulaceae</taxon>
        <taxon>Marinicauda</taxon>
    </lineage>
</organism>
<keyword evidence="2" id="KW-0472">Membrane</keyword>
<dbReference type="Proteomes" id="UP000305451">
    <property type="component" value="Unassembled WGS sequence"/>
</dbReference>
<protein>
    <submittedName>
        <fullName evidence="3">Uncharacterized protein</fullName>
    </submittedName>
</protein>
<keyword evidence="4" id="KW-1185">Reference proteome</keyword>
<keyword evidence="2" id="KW-0812">Transmembrane</keyword>
<feature type="transmembrane region" description="Helical" evidence="2">
    <location>
        <begin position="70"/>
        <end position="93"/>
    </location>
</feature>
<dbReference type="OrthoDB" id="7631775at2"/>
<gene>
    <name evidence="3" type="ORF">E5162_12580</name>
</gene>
<name>A0A4S2H9D0_9PROT</name>
<feature type="transmembrane region" description="Helical" evidence="2">
    <location>
        <begin position="6"/>
        <end position="26"/>
    </location>
</feature>
<dbReference type="EMBL" id="SRXV01000003">
    <property type="protein sequence ID" value="TGY92467.1"/>
    <property type="molecule type" value="Genomic_DNA"/>
</dbReference>